<protein>
    <submittedName>
        <fullName evidence="2">Uncharacterized protein</fullName>
    </submittedName>
</protein>
<keyword evidence="3" id="KW-1185">Reference proteome</keyword>
<organism evidence="2 3">
    <name type="scientific">Haemaphysalis longicornis</name>
    <name type="common">Bush tick</name>
    <dbReference type="NCBI Taxonomy" id="44386"/>
    <lineage>
        <taxon>Eukaryota</taxon>
        <taxon>Metazoa</taxon>
        <taxon>Ecdysozoa</taxon>
        <taxon>Arthropoda</taxon>
        <taxon>Chelicerata</taxon>
        <taxon>Arachnida</taxon>
        <taxon>Acari</taxon>
        <taxon>Parasitiformes</taxon>
        <taxon>Ixodida</taxon>
        <taxon>Ixodoidea</taxon>
        <taxon>Ixodidae</taxon>
        <taxon>Haemaphysalinae</taxon>
        <taxon>Haemaphysalis</taxon>
    </lineage>
</organism>
<comment type="caution">
    <text evidence="2">The sequence shown here is derived from an EMBL/GenBank/DDBJ whole genome shotgun (WGS) entry which is preliminary data.</text>
</comment>
<evidence type="ECO:0000313" key="2">
    <source>
        <dbReference type="EMBL" id="KAH9360384.1"/>
    </source>
</evidence>
<dbReference type="OMA" id="EDCFWIV"/>
<dbReference type="OrthoDB" id="10639959at2759"/>
<proteinExistence type="predicted"/>
<dbReference type="Proteomes" id="UP000821853">
    <property type="component" value="Chromosome 1"/>
</dbReference>
<feature type="region of interest" description="Disordered" evidence="1">
    <location>
        <begin position="132"/>
        <end position="184"/>
    </location>
</feature>
<evidence type="ECO:0000313" key="3">
    <source>
        <dbReference type="Proteomes" id="UP000821853"/>
    </source>
</evidence>
<name>A0A9J6FCN0_HAELO</name>
<gene>
    <name evidence="2" type="ORF">HPB48_008390</name>
</gene>
<reference evidence="2 3" key="1">
    <citation type="journal article" date="2020" name="Cell">
        <title>Large-Scale Comparative Analyses of Tick Genomes Elucidate Their Genetic Diversity and Vector Capacities.</title>
        <authorList>
            <consortium name="Tick Genome and Microbiome Consortium (TIGMIC)"/>
            <person name="Jia N."/>
            <person name="Wang J."/>
            <person name="Shi W."/>
            <person name="Du L."/>
            <person name="Sun Y."/>
            <person name="Zhan W."/>
            <person name="Jiang J.F."/>
            <person name="Wang Q."/>
            <person name="Zhang B."/>
            <person name="Ji P."/>
            <person name="Bell-Sakyi L."/>
            <person name="Cui X.M."/>
            <person name="Yuan T.T."/>
            <person name="Jiang B.G."/>
            <person name="Yang W.F."/>
            <person name="Lam T.T."/>
            <person name="Chang Q.C."/>
            <person name="Ding S.J."/>
            <person name="Wang X.J."/>
            <person name="Zhu J.G."/>
            <person name="Ruan X.D."/>
            <person name="Zhao L."/>
            <person name="Wei J.T."/>
            <person name="Ye R.Z."/>
            <person name="Que T.C."/>
            <person name="Du C.H."/>
            <person name="Zhou Y.H."/>
            <person name="Cheng J.X."/>
            <person name="Dai P.F."/>
            <person name="Guo W.B."/>
            <person name="Han X.H."/>
            <person name="Huang E.J."/>
            <person name="Li L.F."/>
            <person name="Wei W."/>
            <person name="Gao Y.C."/>
            <person name="Liu J.Z."/>
            <person name="Shao H.Z."/>
            <person name="Wang X."/>
            <person name="Wang C.C."/>
            <person name="Yang T.C."/>
            <person name="Huo Q.B."/>
            <person name="Li W."/>
            <person name="Chen H.Y."/>
            <person name="Chen S.E."/>
            <person name="Zhou L.G."/>
            <person name="Ni X.B."/>
            <person name="Tian J.H."/>
            <person name="Sheng Y."/>
            <person name="Liu T."/>
            <person name="Pan Y.S."/>
            <person name="Xia L.Y."/>
            <person name="Li J."/>
            <person name="Zhao F."/>
            <person name="Cao W.C."/>
        </authorList>
    </citation>
    <scope>NUCLEOTIDE SEQUENCE [LARGE SCALE GENOMIC DNA]</scope>
    <source>
        <strain evidence="2">HaeL-2018</strain>
    </source>
</reference>
<evidence type="ECO:0000256" key="1">
    <source>
        <dbReference type="SAM" id="MobiDB-lite"/>
    </source>
</evidence>
<dbReference type="VEuPathDB" id="VectorBase:HLOH_064644"/>
<dbReference type="EMBL" id="JABSTR010000001">
    <property type="protein sequence ID" value="KAH9360384.1"/>
    <property type="molecule type" value="Genomic_DNA"/>
</dbReference>
<accession>A0A9J6FCN0</accession>
<feature type="compositionally biased region" description="Basic residues" evidence="1">
    <location>
        <begin position="150"/>
        <end position="162"/>
    </location>
</feature>
<sequence length="338" mass="37325">MQRLKYTEPDDTDTTRTNGSYYFSSWSNTDRLVLRGLYKRYACPKVHLMKKIEESGRGRSCGRWPMWRTMAKALLSEVGKKITPKKLHDFFWDVIGRGSDVTATLDQLLGLEAVSSSLVLSRAVVPKLNVKPARRSSATTSWDDRDKGRQKTASRRPSPRRTAKNEELPLDLTLRPPQHDEVKEKPLSCDEQCVLALFYAMMVEGGAANESALLPASVASLDNEGAPVLGLMPAQISIANGCQPDASAVNNAFAVCPYDGGLVGVEPMFSDGSGAIAGASPERPPPPVQRVDKEVQCELDSTLLFETMMTEHLRRMDDMRRQLEALMLELNGPLDGVQ</sequence>
<dbReference type="AlphaFoldDB" id="A0A9J6FCN0"/>